<comment type="subcellular location">
    <subcellularLocation>
        <location evidence="1">Secreted</location>
    </subcellularLocation>
</comment>
<keyword evidence="4" id="KW-0929">Antimicrobial</keyword>
<evidence type="ECO:0000313" key="11">
    <source>
        <dbReference type="Proteomes" id="UP000694544"/>
    </source>
</evidence>
<evidence type="ECO:0000256" key="3">
    <source>
        <dbReference type="ARBA" id="ARBA00022525"/>
    </source>
</evidence>
<evidence type="ECO:0000256" key="6">
    <source>
        <dbReference type="ARBA" id="ARBA00023022"/>
    </source>
</evidence>
<dbReference type="SUPFAM" id="SSF54403">
    <property type="entry name" value="Cystatin/monellin"/>
    <property type="match status" value="1"/>
</dbReference>
<dbReference type="PANTHER" id="PTHR10206">
    <property type="entry name" value="CATHELICIDIN"/>
    <property type="match status" value="1"/>
</dbReference>
<evidence type="ECO:0000256" key="7">
    <source>
        <dbReference type="ARBA" id="ARBA00023157"/>
    </source>
</evidence>
<evidence type="ECO:0000256" key="1">
    <source>
        <dbReference type="ARBA" id="ARBA00004613"/>
    </source>
</evidence>
<feature type="region of interest" description="Disordered" evidence="8">
    <location>
        <begin position="68"/>
        <end position="99"/>
    </location>
</feature>
<reference evidence="10" key="2">
    <citation type="submission" date="2025-09" db="UniProtKB">
        <authorList>
            <consortium name="Ensembl"/>
        </authorList>
    </citation>
    <scope>IDENTIFICATION</scope>
</reference>
<dbReference type="PANTHER" id="PTHR10206:SF2">
    <property type="entry name" value="CATHELICIDIN ANTIMICROBIAL PEPTIDE"/>
    <property type="match status" value="1"/>
</dbReference>
<evidence type="ECO:0000256" key="4">
    <source>
        <dbReference type="ARBA" id="ARBA00022529"/>
    </source>
</evidence>
<dbReference type="GO" id="GO:0005615">
    <property type="term" value="C:extracellular space"/>
    <property type="evidence" value="ECO:0007669"/>
    <property type="project" value="TreeGrafter"/>
</dbReference>
<accession>A0A8C6FUP0</accession>
<evidence type="ECO:0000256" key="9">
    <source>
        <dbReference type="SAM" id="SignalP"/>
    </source>
</evidence>
<keyword evidence="5 9" id="KW-0732">Signal</keyword>
<dbReference type="AlphaFoldDB" id="A0A8C6FUP0"/>
<proteinExistence type="inferred from homology"/>
<protein>
    <recommendedName>
        <fullName evidence="12">Cathelicidin antimicrobial peptide</fullName>
    </recommendedName>
</protein>
<feature type="chain" id="PRO_5045941294" description="Cathelicidin antimicrobial peptide" evidence="9">
    <location>
        <begin position="33"/>
        <end position="176"/>
    </location>
</feature>
<evidence type="ECO:0000256" key="5">
    <source>
        <dbReference type="ARBA" id="ARBA00022729"/>
    </source>
</evidence>
<dbReference type="PROSITE" id="PS00946">
    <property type="entry name" value="CATHELICIDINS_1"/>
    <property type="match status" value="1"/>
</dbReference>
<organism evidence="10 11">
    <name type="scientific">Moschus moschiferus</name>
    <name type="common">Siberian musk deer</name>
    <name type="synonym">Moschus sibiricus</name>
    <dbReference type="NCBI Taxonomy" id="68415"/>
    <lineage>
        <taxon>Eukaryota</taxon>
        <taxon>Metazoa</taxon>
        <taxon>Chordata</taxon>
        <taxon>Craniata</taxon>
        <taxon>Vertebrata</taxon>
        <taxon>Euteleostomi</taxon>
        <taxon>Mammalia</taxon>
        <taxon>Eutheria</taxon>
        <taxon>Laurasiatheria</taxon>
        <taxon>Artiodactyla</taxon>
        <taxon>Ruminantia</taxon>
        <taxon>Pecora</taxon>
        <taxon>Moschidae</taxon>
        <taxon>Moschus</taxon>
    </lineage>
</organism>
<dbReference type="Ensembl" id="ENSMMST00000032287.1">
    <property type="protein sequence ID" value="ENSMMSP00000029323.1"/>
    <property type="gene ID" value="ENSMMSG00000021940.1"/>
</dbReference>
<name>A0A8C6FUP0_MOSMO</name>
<evidence type="ECO:0000256" key="8">
    <source>
        <dbReference type="SAM" id="MobiDB-lite"/>
    </source>
</evidence>
<dbReference type="InterPro" id="IPR046350">
    <property type="entry name" value="Cystatin_sf"/>
</dbReference>
<comment type="similarity">
    <text evidence="2">Belongs to the cathelicidin family.</text>
</comment>
<dbReference type="InterPro" id="IPR001894">
    <property type="entry name" value="Cathelicidin-like"/>
</dbReference>
<dbReference type="Gene3D" id="3.10.450.10">
    <property type="match status" value="2"/>
</dbReference>
<dbReference type="Proteomes" id="UP000694544">
    <property type="component" value="Unplaced"/>
</dbReference>
<feature type="compositionally biased region" description="Gly residues" evidence="8">
    <location>
        <begin position="72"/>
        <end position="86"/>
    </location>
</feature>
<dbReference type="Pfam" id="PF00666">
    <property type="entry name" value="Cathelicidins"/>
    <property type="match status" value="1"/>
</dbReference>
<dbReference type="GO" id="GO:0050830">
    <property type="term" value="P:defense response to Gram-positive bacterium"/>
    <property type="evidence" value="ECO:0007669"/>
    <property type="project" value="TreeGrafter"/>
</dbReference>
<keyword evidence="11" id="KW-1185">Reference proteome</keyword>
<dbReference type="InterPro" id="IPR018216">
    <property type="entry name" value="Cathelicidin_CS"/>
</dbReference>
<keyword evidence="6" id="KW-0044">Antibiotic</keyword>
<feature type="signal peptide" evidence="9">
    <location>
        <begin position="1"/>
        <end position="32"/>
    </location>
</feature>
<evidence type="ECO:0000256" key="2">
    <source>
        <dbReference type="ARBA" id="ARBA00005320"/>
    </source>
</evidence>
<keyword evidence="3" id="KW-0964">Secreted</keyword>
<sequence length="176" mass="18744">MGTMETQRASLSLGRWSLWLLLLGLVLPSASAQALSYRDAVLRAVDQLNEQSSESNIYHLLELDQPPHDLSQGGGQGMDPLGGGAGTYSREGSLSPSPQCDFKEDGSLKQCEGTITLDQVMGNFNITCNNVSGPFCTVGTAVGVGGGTSFGPMTRCSNQGRERPSYPILDLKNKFL</sequence>
<dbReference type="GO" id="GO:0050829">
    <property type="term" value="P:defense response to Gram-negative bacterium"/>
    <property type="evidence" value="ECO:0007669"/>
    <property type="project" value="TreeGrafter"/>
</dbReference>
<evidence type="ECO:0008006" key="12">
    <source>
        <dbReference type="Google" id="ProtNLM"/>
    </source>
</evidence>
<dbReference type="GO" id="GO:0001530">
    <property type="term" value="F:lipopolysaccharide binding"/>
    <property type="evidence" value="ECO:0007669"/>
    <property type="project" value="TreeGrafter"/>
</dbReference>
<reference evidence="10" key="1">
    <citation type="submission" date="2025-08" db="UniProtKB">
        <authorList>
            <consortium name="Ensembl"/>
        </authorList>
    </citation>
    <scope>IDENTIFICATION</scope>
</reference>
<dbReference type="GO" id="GO:0061844">
    <property type="term" value="P:antimicrobial humoral immune response mediated by antimicrobial peptide"/>
    <property type="evidence" value="ECO:0007669"/>
    <property type="project" value="TreeGrafter"/>
</dbReference>
<dbReference type="GO" id="GO:0045087">
    <property type="term" value="P:innate immune response"/>
    <property type="evidence" value="ECO:0007669"/>
    <property type="project" value="TreeGrafter"/>
</dbReference>
<keyword evidence="7" id="KW-1015">Disulfide bond</keyword>
<dbReference type="GeneTree" id="ENSGT00390000000410"/>
<evidence type="ECO:0000313" key="10">
    <source>
        <dbReference type="Ensembl" id="ENSMMSP00000029323.1"/>
    </source>
</evidence>